<evidence type="ECO:0000313" key="1">
    <source>
        <dbReference type="EMBL" id="PTM36170.1"/>
    </source>
</evidence>
<protein>
    <submittedName>
        <fullName evidence="1">Uncharacterized protein</fullName>
    </submittedName>
</protein>
<reference evidence="1 3" key="1">
    <citation type="submission" date="2018-04" db="EMBL/GenBank/DDBJ databases">
        <title>Genome sequencing reveals highly heavy metal resistance and biotechnology application of the novel Enterobacter cloacae amazonensis isolated from wastewater river in Manaus - Amazonas.</title>
        <authorList>
            <person name="Astolfi M.C.T."/>
            <person name="Carvalho E.B.D.S."/>
            <person name="Lacerda L.B."/>
            <person name="Pinto M.V."/>
            <person name="Nogueira V.B."/>
            <person name="Barros A.M."/>
            <person name="Astolfi-Filho S."/>
        </authorList>
    </citation>
    <scope>NUCLEOTIDE SEQUENCE [LARGE SCALE GENOMIC DNA]</scope>
    <source>
        <strain evidence="1">Amazonensis</strain>
        <strain evidence="3">amazonensis</strain>
    </source>
</reference>
<dbReference type="AlphaFoldDB" id="A0A2T4Y1V7"/>
<sequence length="59" mass="7043">MSLLLNYSVLRKIIFLNKRCNPTIYVKRSFLLVNKQTLSHCDAYHKFSFSDPVLFFLCR</sequence>
<name>A0A2T4Y1V7_ENTCL</name>
<evidence type="ECO:0000313" key="2">
    <source>
        <dbReference type="EMBL" id="RXW28517.1"/>
    </source>
</evidence>
<reference evidence="2 4" key="2">
    <citation type="submission" date="2018-06" db="EMBL/GenBank/DDBJ databases">
        <title>Carbapenemase-producing Enterobacteriaceae present in wastewater treatment plant effluent and nearby surface waters in the US.</title>
        <authorList>
            <person name="Mathys D.A."/>
            <person name="Mollenkopf D.F."/>
            <person name="Feicht S.M."/>
            <person name="Adams R.J."/>
            <person name="Albers A.L."/>
            <person name="Grooters S.V."/>
            <person name="Stuever D.M."/>
            <person name="Daniels J.B."/>
            <person name="Wittum T.E."/>
        </authorList>
    </citation>
    <scope>NUCLEOTIDE SEQUENCE [LARGE SCALE GENOMIC DNA]</scope>
    <source>
        <strain evidence="2 4">GEO_4_Eff_A</strain>
    </source>
</reference>
<dbReference type="Proteomes" id="UP000290875">
    <property type="component" value="Unassembled WGS sequence"/>
</dbReference>
<dbReference type="EMBL" id="PZPP01000010">
    <property type="protein sequence ID" value="PTM36170.1"/>
    <property type="molecule type" value="Genomic_DNA"/>
</dbReference>
<proteinExistence type="predicted"/>
<dbReference type="OrthoDB" id="6630625at2"/>
<comment type="caution">
    <text evidence="1">The sequence shown here is derived from an EMBL/GenBank/DDBJ whole genome shotgun (WGS) entry which is preliminary data.</text>
</comment>
<gene>
    <name evidence="1" type="ORF">DA103_10280</name>
    <name evidence="2" type="ORF">DM877_13635</name>
</gene>
<evidence type="ECO:0000313" key="4">
    <source>
        <dbReference type="Proteomes" id="UP000290875"/>
    </source>
</evidence>
<accession>A0A2T4Y1V7</accession>
<dbReference type="EMBL" id="QJSL01000012">
    <property type="protein sequence ID" value="RXW28517.1"/>
    <property type="molecule type" value="Genomic_DNA"/>
</dbReference>
<dbReference type="Proteomes" id="UP000241614">
    <property type="component" value="Unassembled WGS sequence"/>
</dbReference>
<organism evidence="1 3">
    <name type="scientific">Enterobacter cloacae</name>
    <dbReference type="NCBI Taxonomy" id="550"/>
    <lineage>
        <taxon>Bacteria</taxon>
        <taxon>Pseudomonadati</taxon>
        <taxon>Pseudomonadota</taxon>
        <taxon>Gammaproteobacteria</taxon>
        <taxon>Enterobacterales</taxon>
        <taxon>Enterobacteriaceae</taxon>
        <taxon>Enterobacter</taxon>
        <taxon>Enterobacter cloacae complex</taxon>
    </lineage>
</organism>
<evidence type="ECO:0000313" key="3">
    <source>
        <dbReference type="Proteomes" id="UP000241614"/>
    </source>
</evidence>